<name>A0A812X2K2_9DINO</name>
<feature type="compositionally biased region" description="Basic and acidic residues" evidence="1">
    <location>
        <begin position="26"/>
        <end position="39"/>
    </location>
</feature>
<feature type="non-terminal residue" evidence="2">
    <location>
        <position position="157"/>
    </location>
</feature>
<keyword evidence="3" id="KW-1185">Reference proteome</keyword>
<dbReference type="OrthoDB" id="443408at2759"/>
<feature type="compositionally biased region" description="Acidic residues" evidence="1">
    <location>
        <begin position="50"/>
        <end position="60"/>
    </location>
</feature>
<reference evidence="2" key="1">
    <citation type="submission" date="2021-02" db="EMBL/GenBank/DDBJ databases">
        <authorList>
            <person name="Dougan E. K."/>
            <person name="Rhodes N."/>
            <person name="Thang M."/>
            <person name="Chan C."/>
        </authorList>
    </citation>
    <scope>NUCLEOTIDE SEQUENCE</scope>
</reference>
<organism evidence="2 3">
    <name type="scientific">Symbiodinium necroappetens</name>
    <dbReference type="NCBI Taxonomy" id="1628268"/>
    <lineage>
        <taxon>Eukaryota</taxon>
        <taxon>Sar</taxon>
        <taxon>Alveolata</taxon>
        <taxon>Dinophyceae</taxon>
        <taxon>Suessiales</taxon>
        <taxon>Symbiodiniaceae</taxon>
        <taxon>Symbiodinium</taxon>
    </lineage>
</organism>
<gene>
    <name evidence="2" type="primary">nipblb</name>
    <name evidence="2" type="ORF">SNEC2469_LOCUS20290</name>
</gene>
<proteinExistence type="predicted"/>
<accession>A0A812X2K2</accession>
<feature type="compositionally biased region" description="Low complexity" evidence="1">
    <location>
        <begin position="136"/>
        <end position="151"/>
    </location>
</feature>
<protein>
    <submittedName>
        <fullName evidence="2">Nipblb protein</fullName>
    </submittedName>
</protein>
<evidence type="ECO:0000313" key="3">
    <source>
        <dbReference type="Proteomes" id="UP000601435"/>
    </source>
</evidence>
<feature type="region of interest" description="Disordered" evidence="1">
    <location>
        <begin position="18"/>
        <end position="63"/>
    </location>
</feature>
<evidence type="ECO:0000313" key="2">
    <source>
        <dbReference type="EMBL" id="CAE7704293.1"/>
    </source>
</evidence>
<sequence>MARIRCCLERRDQTSCNLQLPGFNPNRRDDRLLDAEVTARRHPRPQKPAEDDDSDSEELINTEPEFVLSMESDSRVDWLQMALMQAAEGKLKAAALYEAMLTANLHLFSAKHKKVLEEAANSWGSEGSKSNKARRASSSDSSSSSSSSSSRKVSKKE</sequence>
<dbReference type="Proteomes" id="UP000601435">
    <property type="component" value="Unassembled WGS sequence"/>
</dbReference>
<comment type="caution">
    <text evidence="2">The sequence shown here is derived from an EMBL/GenBank/DDBJ whole genome shotgun (WGS) entry which is preliminary data.</text>
</comment>
<feature type="region of interest" description="Disordered" evidence="1">
    <location>
        <begin position="119"/>
        <end position="157"/>
    </location>
</feature>
<evidence type="ECO:0000256" key="1">
    <source>
        <dbReference type="SAM" id="MobiDB-lite"/>
    </source>
</evidence>
<dbReference type="AlphaFoldDB" id="A0A812X2K2"/>
<dbReference type="EMBL" id="CAJNJA010035239">
    <property type="protein sequence ID" value="CAE7704293.1"/>
    <property type="molecule type" value="Genomic_DNA"/>
</dbReference>